<dbReference type="InterPro" id="IPR050486">
    <property type="entry name" value="Mannose-1P_guanyltransferase"/>
</dbReference>
<dbReference type="Pfam" id="PF00483">
    <property type="entry name" value="NTP_transferase"/>
    <property type="match status" value="1"/>
</dbReference>
<evidence type="ECO:0000259" key="1">
    <source>
        <dbReference type="Pfam" id="PF00483"/>
    </source>
</evidence>
<keyword evidence="2" id="KW-0808">Transferase</keyword>
<proteinExistence type="predicted"/>
<reference evidence="2 3" key="1">
    <citation type="submission" date="2016-10" db="EMBL/GenBank/DDBJ databases">
        <title>Complete genome sequences of three Cupriavidus strains isolated from various Malaysian environments.</title>
        <authorList>
            <person name="Abdullah A.A.-A."/>
            <person name="Shafie N.A.H."/>
            <person name="Lau N.S."/>
        </authorList>
    </citation>
    <scope>NUCLEOTIDE SEQUENCE [LARGE SCALE GENOMIC DNA]</scope>
    <source>
        <strain evidence="2 3">USMAA1020</strain>
    </source>
</reference>
<dbReference type="Proteomes" id="UP000177515">
    <property type="component" value="Chromosome 1"/>
</dbReference>
<keyword evidence="3" id="KW-1185">Reference proteome</keyword>
<feature type="domain" description="Nucleotidyl transferase" evidence="1">
    <location>
        <begin position="4"/>
        <end position="229"/>
    </location>
</feature>
<protein>
    <submittedName>
        <fullName evidence="2">Nucleotidyl transferase</fullName>
    </submittedName>
</protein>
<dbReference type="PANTHER" id="PTHR22572">
    <property type="entry name" value="SUGAR-1-PHOSPHATE GUANYL TRANSFERASE"/>
    <property type="match status" value="1"/>
</dbReference>
<dbReference type="InterPro" id="IPR005835">
    <property type="entry name" value="NTP_transferase_dom"/>
</dbReference>
<dbReference type="InterPro" id="IPR029044">
    <property type="entry name" value="Nucleotide-diphossugar_trans"/>
</dbReference>
<dbReference type="SUPFAM" id="SSF53448">
    <property type="entry name" value="Nucleotide-diphospho-sugar transferases"/>
    <property type="match status" value="1"/>
</dbReference>
<gene>
    <name evidence="2" type="ORF">BKK80_17030</name>
</gene>
<accession>A0ABM6F6Y3</accession>
<sequence>MKPAIILAGGLGTRLRPVVGDLPKPMADVAGKPFLWWLLKQLENQGLRDVYLSVGYRHEQVRAGMGERFGEMRLHYIIEDEPLGTGGAIRKAISGIPGEDVLVFNGDTLAVVDLAAFVADAEARGTDVALAAASVPDATRYGTVEIDEDRRIRAFIEKGREGPGLINAGVYHLRKAALADRADLPQRFSFEQDFLGRFIDEIYLGAFPGVRDFIDIGVPDDYAAAQTKVPALIAEM</sequence>
<dbReference type="Gene3D" id="3.90.550.10">
    <property type="entry name" value="Spore Coat Polysaccharide Biosynthesis Protein SpsA, Chain A"/>
    <property type="match status" value="1"/>
</dbReference>
<dbReference type="CDD" id="cd06915">
    <property type="entry name" value="NTP_transferase_WcbM_like"/>
    <property type="match status" value="1"/>
</dbReference>
<evidence type="ECO:0000313" key="3">
    <source>
        <dbReference type="Proteomes" id="UP000177515"/>
    </source>
</evidence>
<evidence type="ECO:0000313" key="2">
    <source>
        <dbReference type="EMBL" id="AOZ07336.1"/>
    </source>
</evidence>
<name>A0ABM6F6Y3_9BURK</name>
<dbReference type="GO" id="GO:0016740">
    <property type="term" value="F:transferase activity"/>
    <property type="evidence" value="ECO:0007669"/>
    <property type="project" value="UniProtKB-KW"/>
</dbReference>
<dbReference type="EMBL" id="CP017754">
    <property type="protein sequence ID" value="AOZ07336.1"/>
    <property type="molecule type" value="Genomic_DNA"/>
</dbReference>
<dbReference type="RefSeq" id="WP_071070289.1">
    <property type="nucleotide sequence ID" value="NZ_CP017754.1"/>
</dbReference>
<organism evidence="2 3">
    <name type="scientific">Cupriavidus malaysiensis</name>
    <dbReference type="NCBI Taxonomy" id="367825"/>
    <lineage>
        <taxon>Bacteria</taxon>
        <taxon>Pseudomonadati</taxon>
        <taxon>Pseudomonadota</taxon>
        <taxon>Betaproteobacteria</taxon>
        <taxon>Burkholderiales</taxon>
        <taxon>Burkholderiaceae</taxon>
        <taxon>Cupriavidus</taxon>
    </lineage>
</organism>